<reference evidence="2 3" key="1">
    <citation type="submission" date="2018-11" db="EMBL/GenBank/DDBJ databases">
        <title>Schleiferia aggregans sp. nov., a moderately thermophilic heterotrophic bacterium isolated from microbial mats at a terrestrial hot spring.</title>
        <authorList>
            <person name="Iino T."/>
            <person name="Ohkuma M."/>
            <person name="Haruta S."/>
        </authorList>
    </citation>
    <scope>NUCLEOTIDE SEQUENCE [LARGE SCALE GENOMIC DNA]</scope>
    <source>
        <strain evidence="2 3">LA</strain>
    </source>
</reference>
<evidence type="ECO:0000313" key="2">
    <source>
        <dbReference type="EMBL" id="GCD78306.1"/>
    </source>
</evidence>
<dbReference type="Gene3D" id="1.10.287.470">
    <property type="entry name" value="Helix hairpin bin"/>
    <property type="match status" value="1"/>
</dbReference>
<dbReference type="GO" id="GO:0030313">
    <property type="term" value="C:cell envelope"/>
    <property type="evidence" value="ECO:0007669"/>
    <property type="project" value="TreeGrafter"/>
</dbReference>
<dbReference type="SUPFAM" id="SSF111369">
    <property type="entry name" value="HlyD-like secretion proteins"/>
    <property type="match status" value="1"/>
</dbReference>
<evidence type="ECO:0000313" key="3">
    <source>
        <dbReference type="Proteomes" id="UP000286715"/>
    </source>
</evidence>
<dbReference type="GO" id="GO:0015679">
    <property type="term" value="P:plasma membrane copper ion transport"/>
    <property type="evidence" value="ECO:0007669"/>
    <property type="project" value="TreeGrafter"/>
</dbReference>
<protein>
    <submittedName>
        <fullName evidence="2">Cation efflux system protein</fullName>
    </submittedName>
</protein>
<dbReference type="Gene3D" id="2.40.50.100">
    <property type="match status" value="1"/>
</dbReference>
<dbReference type="AlphaFoldDB" id="A0A401XMU3"/>
<dbReference type="PANTHER" id="PTHR30097:SF4">
    <property type="entry name" value="SLR6042 PROTEIN"/>
    <property type="match status" value="1"/>
</dbReference>
<keyword evidence="3" id="KW-1185">Reference proteome</keyword>
<dbReference type="PANTHER" id="PTHR30097">
    <property type="entry name" value="CATION EFFLUX SYSTEM PROTEIN CUSB"/>
    <property type="match status" value="1"/>
</dbReference>
<dbReference type="EMBL" id="BHZE01000020">
    <property type="protein sequence ID" value="GCD78306.1"/>
    <property type="molecule type" value="Genomic_DNA"/>
</dbReference>
<dbReference type="InterPro" id="IPR051909">
    <property type="entry name" value="MFP_Cation_Efflux"/>
</dbReference>
<dbReference type="Gene3D" id="2.40.30.170">
    <property type="match status" value="1"/>
</dbReference>
<dbReference type="OrthoDB" id="9814657at2"/>
<gene>
    <name evidence="2" type="ORF">JCM31826_17880</name>
</gene>
<keyword evidence="1" id="KW-0813">Transport</keyword>
<accession>A0A401XMU3</accession>
<dbReference type="RefSeq" id="WP_124398369.1">
    <property type="nucleotide sequence ID" value="NZ_BHZE01000020.1"/>
</dbReference>
<sequence>MNSSVIFVSLFSILLLSCSNEEVIQKETNNILPEIVEFSEDDTKLKFITSSKINRNFYSDTILLNGIVLAPPQSIFSVYSLTRGYIDDVRVYQGSRVKKGDILCRIKHPEILTIQQKFLSDYIQLRTDSLEYERQKLLLRDSATSIRTLEMAKNAYFQSLAVFKSQEKLITSLGFNAKNILNGSLYSDVVLLSPSNGVVSSVLINQGSYIESNTLLFTIQNSEHLHIEVFVSPSTYSSLKNIHTIYFKTISDNTLREAEVINISSFVENETKSIVIHCHPKEKSQNLIVGESVSAFAFSDSLSGYLIPRNSLFIFDDKEYIFIQTSNSTFKLIPVQVIKRNSSNFIIDSDQISGYPIVTIGAEILKEAILAEE</sequence>
<comment type="caution">
    <text evidence="2">The sequence shown here is derived from an EMBL/GenBank/DDBJ whole genome shotgun (WGS) entry which is preliminary data.</text>
</comment>
<dbReference type="GO" id="GO:0060003">
    <property type="term" value="P:copper ion export"/>
    <property type="evidence" value="ECO:0007669"/>
    <property type="project" value="TreeGrafter"/>
</dbReference>
<evidence type="ECO:0000256" key="1">
    <source>
        <dbReference type="ARBA" id="ARBA00022448"/>
    </source>
</evidence>
<organism evidence="2 3">
    <name type="scientific">Thermaurantimonas aggregans</name>
    <dbReference type="NCBI Taxonomy" id="2173829"/>
    <lineage>
        <taxon>Bacteria</taxon>
        <taxon>Pseudomonadati</taxon>
        <taxon>Bacteroidota</taxon>
        <taxon>Flavobacteriia</taxon>
        <taxon>Flavobacteriales</taxon>
        <taxon>Schleiferiaceae</taxon>
        <taxon>Thermaurantimonas</taxon>
    </lineage>
</organism>
<proteinExistence type="predicted"/>
<name>A0A401XMU3_9FLAO</name>
<dbReference type="Proteomes" id="UP000286715">
    <property type="component" value="Unassembled WGS sequence"/>
</dbReference>